<dbReference type="InterPro" id="IPR005467">
    <property type="entry name" value="His_kinase_dom"/>
</dbReference>
<keyword evidence="9" id="KW-0812">Transmembrane</keyword>
<evidence type="ECO:0000259" key="10">
    <source>
        <dbReference type="PROSITE" id="PS50109"/>
    </source>
</evidence>
<dbReference type="SMART" id="SM00448">
    <property type="entry name" value="REC"/>
    <property type="match status" value="1"/>
</dbReference>
<dbReference type="InterPro" id="IPR000014">
    <property type="entry name" value="PAS"/>
</dbReference>
<evidence type="ECO:0000256" key="8">
    <source>
        <dbReference type="PROSITE-ProRule" id="PRU00169"/>
    </source>
</evidence>
<name>A0ABS2HMA6_9VIBR</name>
<evidence type="ECO:0000256" key="3">
    <source>
        <dbReference type="ARBA" id="ARBA00012438"/>
    </source>
</evidence>
<evidence type="ECO:0000313" key="14">
    <source>
        <dbReference type="Proteomes" id="UP000809621"/>
    </source>
</evidence>
<dbReference type="CDD" id="cd00082">
    <property type="entry name" value="HisKA"/>
    <property type="match status" value="1"/>
</dbReference>
<dbReference type="EMBL" id="JAFEUM010000007">
    <property type="protein sequence ID" value="MBM7037821.1"/>
    <property type="molecule type" value="Genomic_DNA"/>
</dbReference>
<dbReference type="SUPFAM" id="SSF55785">
    <property type="entry name" value="PYP-like sensor domain (PAS domain)"/>
    <property type="match status" value="1"/>
</dbReference>
<dbReference type="InterPro" id="IPR004358">
    <property type="entry name" value="Sig_transdc_His_kin-like_C"/>
</dbReference>
<dbReference type="SMART" id="SM00304">
    <property type="entry name" value="HAMP"/>
    <property type="match status" value="1"/>
</dbReference>
<dbReference type="InterPro" id="IPR003661">
    <property type="entry name" value="HisK_dim/P_dom"/>
</dbReference>
<dbReference type="Pfam" id="PF00672">
    <property type="entry name" value="HAMP"/>
    <property type="match status" value="1"/>
</dbReference>
<dbReference type="Pfam" id="PF00512">
    <property type="entry name" value="HisKA"/>
    <property type="match status" value="1"/>
</dbReference>
<dbReference type="Proteomes" id="UP000809621">
    <property type="component" value="Unassembled WGS sequence"/>
</dbReference>
<feature type="modified residue" description="4-aspartylphosphate" evidence="8">
    <location>
        <position position="771"/>
    </location>
</feature>
<dbReference type="RefSeq" id="WP_205159329.1">
    <property type="nucleotide sequence ID" value="NZ_JAFEUM010000007.1"/>
</dbReference>
<keyword evidence="6" id="KW-0418">Kinase</keyword>
<dbReference type="Pfam" id="PF02518">
    <property type="entry name" value="HATPase_c"/>
    <property type="match status" value="1"/>
</dbReference>
<feature type="domain" description="Response regulatory" evidence="11">
    <location>
        <begin position="722"/>
        <end position="838"/>
    </location>
</feature>
<keyword evidence="7" id="KW-0378">Hydrolase</keyword>
<dbReference type="PROSITE" id="PS50885">
    <property type="entry name" value="HAMP"/>
    <property type="match status" value="1"/>
</dbReference>
<keyword evidence="4 8" id="KW-0597">Phosphoprotein</keyword>
<protein>
    <recommendedName>
        <fullName evidence="3">histidine kinase</fullName>
        <ecNumber evidence="3">2.7.13.3</ecNumber>
    </recommendedName>
</protein>
<keyword evidence="9" id="KW-0472">Membrane</keyword>
<dbReference type="SUPFAM" id="SSF52172">
    <property type="entry name" value="CheY-like"/>
    <property type="match status" value="1"/>
</dbReference>
<dbReference type="InterPro" id="IPR036097">
    <property type="entry name" value="HisK_dim/P_sf"/>
</dbReference>
<dbReference type="InterPro" id="IPR003594">
    <property type="entry name" value="HATPase_dom"/>
</dbReference>
<gene>
    <name evidence="13" type="ORF">JQC93_15535</name>
</gene>
<organism evidence="13 14">
    <name type="scientific">Vibrio ulleungensis</name>
    <dbReference type="NCBI Taxonomy" id="2807619"/>
    <lineage>
        <taxon>Bacteria</taxon>
        <taxon>Pseudomonadati</taxon>
        <taxon>Pseudomonadota</taxon>
        <taxon>Gammaproteobacteria</taxon>
        <taxon>Vibrionales</taxon>
        <taxon>Vibrionaceae</taxon>
        <taxon>Vibrio</taxon>
    </lineage>
</organism>
<dbReference type="SUPFAM" id="SSF47384">
    <property type="entry name" value="Homodimeric domain of signal transducing histidine kinase"/>
    <property type="match status" value="1"/>
</dbReference>
<dbReference type="PROSITE" id="PS50109">
    <property type="entry name" value="HIS_KIN"/>
    <property type="match status" value="1"/>
</dbReference>
<evidence type="ECO:0000256" key="6">
    <source>
        <dbReference type="ARBA" id="ARBA00022777"/>
    </source>
</evidence>
<dbReference type="SMART" id="SM00387">
    <property type="entry name" value="HATPase_c"/>
    <property type="match status" value="1"/>
</dbReference>
<dbReference type="Gene3D" id="6.10.340.10">
    <property type="match status" value="1"/>
</dbReference>
<dbReference type="Pfam" id="PF00072">
    <property type="entry name" value="Response_reg"/>
    <property type="match status" value="1"/>
</dbReference>
<evidence type="ECO:0000256" key="1">
    <source>
        <dbReference type="ARBA" id="ARBA00000085"/>
    </source>
</evidence>
<dbReference type="SUPFAM" id="SSF55874">
    <property type="entry name" value="ATPase domain of HSP90 chaperone/DNA topoisomerase II/histidine kinase"/>
    <property type="match status" value="1"/>
</dbReference>
<keyword evidence="5" id="KW-0808">Transferase</keyword>
<evidence type="ECO:0000256" key="9">
    <source>
        <dbReference type="SAM" id="Phobius"/>
    </source>
</evidence>
<dbReference type="Pfam" id="PF13188">
    <property type="entry name" value="PAS_8"/>
    <property type="match status" value="1"/>
</dbReference>
<dbReference type="Gene3D" id="3.30.565.10">
    <property type="entry name" value="Histidine kinase-like ATPase, C-terminal domain"/>
    <property type="match status" value="1"/>
</dbReference>
<keyword evidence="9" id="KW-1133">Transmembrane helix</keyword>
<evidence type="ECO:0000256" key="4">
    <source>
        <dbReference type="ARBA" id="ARBA00022553"/>
    </source>
</evidence>
<evidence type="ECO:0000259" key="12">
    <source>
        <dbReference type="PROSITE" id="PS50885"/>
    </source>
</evidence>
<comment type="caution">
    <text evidence="13">The sequence shown here is derived from an EMBL/GenBank/DDBJ whole genome shotgun (WGS) entry which is preliminary data.</text>
</comment>
<dbReference type="PANTHER" id="PTHR43047">
    <property type="entry name" value="TWO-COMPONENT HISTIDINE PROTEIN KINASE"/>
    <property type="match status" value="1"/>
</dbReference>
<dbReference type="CDD" id="cd17538">
    <property type="entry name" value="REC_D1_PleD-like"/>
    <property type="match status" value="1"/>
</dbReference>
<dbReference type="PANTHER" id="PTHR43047:SF72">
    <property type="entry name" value="OSMOSENSING HISTIDINE PROTEIN KINASE SLN1"/>
    <property type="match status" value="1"/>
</dbReference>
<dbReference type="SUPFAM" id="SSF158472">
    <property type="entry name" value="HAMP domain-like"/>
    <property type="match status" value="1"/>
</dbReference>
<dbReference type="CDD" id="cd16922">
    <property type="entry name" value="HATPase_EvgS-ArcB-TorS-like"/>
    <property type="match status" value="1"/>
</dbReference>
<proteinExistence type="predicted"/>
<dbReference type="CDD" id="cd06225">
    <property type="entry name" value="HAMP"/>
    <property type="match status" value="1"/>
</dbReference>
<evidence type="ECO:0000256" key="2">
    <source>
        <dbReference type="ARBA" id="ARBA00004370"/>
    </source>
</evidence>
<dbReference type="Gene3D" id="3.30.450.20">
    <property type="entry name" value="PAS domain"/>
    <property type="match status" value="1"/>
</dbReference>
<comment type="subcellular location">
    <subcellularLocation>
        <location evidence="2">Membrane</location>
    </subcellularLocation>
</comment>
<dbReference type="PRINTS" id="PR00344">
    <property type="entry name" value="BCTRLSENSOR"/>
</dbReference>
<dbReference type="EC" id="2.7.13.3" evidence="3"/>
<dbReference type="CDD" id="cd00130">
    <property type="entry name" value="PAS"/>
    <property type="match status" value="1"/>
</dbReference>
<dbReference type="InterPro" id="IPR003660">
    <property type="entry name" value="HAMP_dom"/>
</dbReference>
<evidence type="ECO:0000256" key="7">
    <source>
        <dbReference type="ARBA" id="ARBA00022801"/>
    </source>
</evidence>
<dbReference type="Gene3D" id="3.40.50.2300">
    <property type="match status" value="1"/>
</dbReference>
<feature type="domain" description="HAMP" evidence="12">
    <location>
        <begin position="376"/>
        <end position="429"/>
    </location>
</feature>
<dbReference type="InterPro" id="IPR035965">
    <property type="entry name" value="PAS-like_dom_sf"/>
</dbReference>
<evidence type="ECO:0000259" key="11">
    <source>
        <dbReference type="PROSITE" id="PS50110"/>
    </source>
</evidence>
<dbReference type="InterPro" id="IPR001789">
    <property type="entry name" value="Sig_transdc_resp-reg_receiver"/>
</dbReference>
<feature type="transmembrane region" description="Helical" evidence="9">
    <location>
        <begin position="355"/>
        <end position="375"/>
    </location>
</feature>
<keyword evidence="14" id="KW-1185">Reference proteome</keyword>
<dbReference type="CDD" id="cd22890">
    <property type="entry name" value="ChiS-DBD"/>
    <property type="match status" value="1"/>
</dbReference>
<accession>A0ABS2HMA6</accession>
<dbReference type="SMART" id="SM00091">
    <property type="entry name" value="PAS"/>
    <property type="match status" value="1"/>
</dbReference>
<sequence>MPQIRRKPKFKRLKNTLTLAFLLVSLVPLTVIGLFFLQSHSNDLEAQSKAHLTSVRDNAAQQLNDYFKNLKSESLGFVRSELAYASGGRFYGLINAFRSLGDDIEQARKNAQQRYKRDSSDQLATQIARDSAEFDGSERYRLMHLRYHSTYLELVNRSEFDDILLVDINGNVAYSVYKRDYYGTNLTDKKYSGTQLGKTFDRIKQRSKGIDKDETTTIPVVYSDFDLNASQPHAWFAAPIVQQGYLHSYALFRLPKEGIDSLLNNMHSPEMEALLLNQQRQVVSSNLSIPFDQDDALLDDTVFSGISAIDTLTSDIGNSYLVAYEPIAQDTFTWTLAFALPENVAFANVHNLQTIFLAIMLTGILIVTLTAHYLANFITAPLLKLTWAAERVSGGELDTPLFNTDRKDEIGRLAVSFERMQRSIRDKINTIGEQNAALEANLATISRQNIELKQADKLKDDFLATTSHELRTPLHGMVGIAEALIAGANGPISASHKYQLNIIVSSGQRLSNLVDDLLDYHKMRYGHVEIQRCAVNISNSTSLVLELSSHLIKGKNIRIINQIDSSTPMVFADPERSEQVLYNLVGNAIKYTNEGKIVLTATHVDGMLRIQVSDSGQGIPAENLEQIFEPLTQVSKGTQRYQQGAGLGLSISRQLVEVMGGTLYVSSQPQVGTTFSFTLPLATQQQIEQRPTHFESHFQSPKVSEALPETLEEVEESLDGKLILVVDDEPVNIQILTSFLRLEGYRVITAQSGQHALTLIDSHRPQLVLLDIMMPEMNGFDVCEAIRLQFDRAQLPIIMLTALSQAEDKVAGFTAGANDFLSKPFNKQELAARLRAHFDASDAELQRIANQQLNEELKYREQVEANLLETQGQLLEQLDTAPEAMVAIDHEKRVKFANQSACKLFKRHIEQLKRSKADELFAPRFLDTDRQHWVGEIDIFVEDTRQHISGDILRLAEGSGLQALFILSRGDGANTERVENLEMAVEALSDYAFAGDKQQLQKLKELGGEFTRLADKVSGESHDKQYMMRELLVDTMNHALDYWESEQGQTKFTFAEQSGLWRVYLDRSTLQTRTLDKYLRIETLPKTPRWRTVLASIDYILEHAQNQGSQRYQLEQLREKLQKLLTG</sequence>
<dbReference type="PROSITE" id="PS50110">
    <property type="entry name" value="RESPONSE_REGULATORY"/>
    <property type="match status" value="1"/>
</dbReference>
<reference evidence="13 14" key="1">
    <citation type="submission" date="2021-02" db="EMBL/GenBank/DDBJ databases">
        <authorList>
            <person name="Park J.-S."/>
        </authorList>
    </citation>
    <scope>NUCLEOTIDE SEQUENCE [LARGE SCALE GENOMIC DNA]</scope>
    <source>
        <strain evidence="13 14">188UL20-2</strain>
    </source>
</reference>
<evidence type="ECO:0000313" key="13">
    <source>
        <dbReference type="EMBL" id="MBM7037821.1"/>
    </source>
</evidence>
<feature type="domain" description="Histidine kinase" evidence="10">
    <location>
        <begin position="465"/>
        <end position="683"/>
    </location>
</feature>
<dbReference type="Gene3D" id="1.10.287.130">
    <property type="match status" value="1"/>
</dbReference>
<dbReference type="SMART" id="SM00388">
    <property type="entry name" value="HisKA"/>
    <property type="match status" value="1"/>
</dbReference>
<evidence type="ECO:0000256" key="5">
    <source>
        <dbReference type="ARBA" id="ARBA00022679"/>
    </source>
</evidence>
<dbReference type="InterPro" id="IPR036890">
    <property type="entry name" value="HATPase_C_sf"/>
</dbReference>
<comment type="catalytic activity">
    <reaction evidence="1">
        <text>ATP + protein L-histidine = ADP + protein N-phospho-L-histidine.</text>
        <dbReference type="EC" id="2.7.13.3"/>
    </reaction>
</comment>
<dbReference type="InterPro" id="IPR011006">
    <property type="entry name" value="CheY-like_superfamily"/>
</dbReference>